<dbReference type="GO" id="GO:0006351">
    <property type="term" value="P:DNA-templated transcription"/>
    <property type="evidence" value="ECO:0007669"/>
    <property type="project" value="InterPro"/>
</dbReference>
<dbReference type="GO" id="GO:0003677">
    <property type="term" value="F:DNA binding"/>
    <property type="evidence" value="ECO:0007669"/>
    <property type="project" value="InterPro"/>
</dbReference>
<keyword evidence="6" id="KW-1185">Reference proteome</keyword>
<dbReference type="GO" id="GO:0003700">
    <property type="term" value="F:DNA-binding transcription factor activity"/>
    <property type="evidence" value="ECO:0007669"/>
    <property type="project" value="InterPro"/>
</dbReference>
<evidence type="ECO:0000313" key="5">
    <source>
        <dbReference type="EMBL" id="KAJ5358944.1"/>
    </source>
</evidence>
<keyword evidence="1" id="KW-0539">Nucleus</keyword>
<feature type="non-terminal residue" evidence="5">
    <location>
        <position position="1"/>
    </location>
</feature>
<dbReference type="InterPro" id="IPR007219">
    <property type="entry name" value="XnlR_reg_dom"/>
</dbReference>
<name>A0A9W9UW91_9EURO</name>
<dbReference type="OrthoDB" id="4116913at2759"/>
<sequence length="544" mass="61600">AKPACENCRLAGVACLFTRLPQRKSPREQLEEAKAQIKQLKETLRLERDYQTRSQSSSPAAPTVSVFDPCGFETTLTAFQWHLQFCMPGVDPDRRLDTLFNFDAFAHGLKLSLDSPLTTPAKVITPKWPSRLMMKQSLEYYENNKLYVIFPMVDTVALKRLLDANDLGLHGGTIDAANQACLTALTAFITRLRHHEPAFTEADSSAYMQAVLSMLPQLVMEHTNIRVLEAVLILAADLAPQGQPQTAELLMSLAVRILYNLKGNINKPASSDPEQIRAHHHLRALFWVCYSIDKEMSLRRCQPPIINDSDCDLDLPATYVSVTSDHQFFHSPLSLQELLYPTDLRLAILKSKIYRLLYSPSSLRLPESTRLHLIRQLDEELSDLKAQFPAVCQPDRYAKGEVPDTLLHDLSLRGVNTHLEYYHCLSKIHGASISGSNDSAMSPPSSSMELCYQASRLTLLYVCRIHHLIMKETFWIYAQFILTAVFALYQRIKMTSAKYVHEDLRLLEKIHEVFVTLRIADEEDGFPPFAVTEALIQNLVCSVK</sequence>
<dbReference type="InterPro" id="IPR050987">
    <property type="entry name" value="AtrR-like"/>
</dbReference>
<dbReference type="PANTHER" id="PTHR46910">
    <property type="entry name" value="TRANSCRIPTION FACTOR PDR1"/>
    <property type="match status" value="1"/>
</dbReference>
<feature type="coiled-coil region" evidence="2">
    <location>
        <begin position="23"/>
        <end position="50"/>
    </location>
</feature>
<evidence type="ECO:0000313" key="6">
    <source>
        <dbReference type="Proteomes" id="UP001147782"/>
    </source>
</evidence>
<evidence type="ECO:0000256" key="1">
    <source>
        <dbReference type="ARBA" id="ARBA00023242"/>
    </source>
</evidence>
<keyword evidence="3" id="KW-1133">Transmembrane helix</keyword>
<dbReference type="PANTHER" id="PTHR46910:SF20">
    <property type="entry name" value="ZN(II)2CYS6 TRANSCRIPTION FACTOR (EUROFUNG)-RELATED"/>
    <property type="match status" value="1"/>
</dbReference>
<dbReference type="GO" id="GO:0008270">
    <property type="term" value="F:zinc ion binding"/>
    <property type="evidence" value="ECO:0007669"/>
    <property type="project" value="InterPro"/>
</dbReference>
<dbReference type="CDD" id="cd12148">
    <property type="entry name" value="fungal_TF_MHR"/>
    <property type="match status" value="1"/>
</dbReference>
<reference evidence="5" key="2">
    <citation type="journal article" date="2023" name="IMA Fungus">
        <title>Comparative genomic study of the Penicillium genus elucidates a diverse pangenome and 15 lateral gene transfer events.</title>
        <authorList>
            <person name="Petersen C."/>
            <person name="Sorensen T."/>
            <person name="Nielsen M.R."/>
            <person name="Sondergaard T.E."/>
            <person name="Sorensen J.L."/>
            <person name="Fitzpatrick D.A."/>
            <person name="Frisvad J.C."/>
            <person name="Nielsen K.L."/>
        </authorList>
    </citation>
    <scope>NUCLEOTIDE SEQUENCE</scope>
    <source>
        <strain evidence="5">IBT 29864</strain>
    </source>
</reference>
<dbReference type="GeneID" id="81443449"/>
<comment type="caution">
    <text evidence="5">The sequence shown here is derived from an EMBL/GenBank/DDBJ whole genome shotgun (WGS) entry which is preliminary data.</text>
</comment>
<gene>
    <name evidence="5" type="ORF">N7496_011357</name>
</gene>
<dbReference type="Proteomes" id="UP001147782">
    <property type="component" value="Unassembled WGS sequence"/>
</dbReference>
<keyword evidence="2" id="KW-0175">Coiled coil</keyword>
<proteinExistence type="predicted"/>
<evidence type="ECO:0000256" key="3">
    <source>
        <dbReference type="SAM" id="Phobius"/>
    </source>
</evidence>
<feature type="domain" description="Xylanolytic transcriptional activator regulatory" evidence="4">
    <location>
        <begin position="247"/>
        <end position="322"/>
    </location>
</feature>
<dbReference type="RefSeq" id="XP_056550230.1">
    <property type="nucleotide sequence ID" value="XM_056704270.1"/>
</dbReference>
<reference evidence="5" key="1">
    <citation type="submission" date="2022-11" db="EMBL/GenBank/DDBJ databases">
        <authorList>
            <person name="Petersen C."/>
        </authorList>
    </citation>
    <scope>NUCLEOTIDE SEQUENCE</scope>
    <source>
        <strain evidence="5">IBT 29864</strain>
    </source>
</reference>
<keyword evidence="3" id="KW-0472">Membrane</keyword>
<feature type="transmembrane region" description="Helical" evidence="3">
    <location>
        <begin position="474"/>
        <end position="492"/>
    </location>
</feature>
<keyword evidence="3" id="KW-0812">Transmembrane</keyword>
<protein>
    <submittedName>
        <fullName evidence="5">C6 transcription factor</fullName>
    </submittedName>
</protein>
<organism evidence="5 6">
    <name type="scientific">Penicillium cataractarum</name>
    <dbReference type="NCBI Taxonomy" id="2100454"/>
    <lineage>
        <taxon>Eukaryota</taxon>
        <taxon>Fungi</taxon>
        <taxon>Dikarya</taxon>
        <taxon>Ascomycota</taxon>
        <taxon>Pezizomycotina</taxon>
        <taxon>Eurotiomycetes</taxon>
        <taxon>Eurotiomycetidae</taxon>
        <taxon>Eurotiales</taxon>
        <taxon>Aspergillaceae</taxon>
        <taxon>Penicillium</taxon>
    </lineage>
</organism>
<accession>A0A9W9UW91</accession>
<dbReference type="SMART" id="SM00906">
    <property type="entry name" value="Fungal_trans"/>
    <property type="match status" value="1"/>
</dbReference>
<dbReference type="EMBL" id="JAPZBS010000009">
    <property type="protein sequence ID" value="KAJ5358944.1"/>
    <property type="molecule type" value="Genomic_DNA"/>
</dbReference>
<dbReference type="Pfam" id="PF04082">
    <property type="entry name" value="Fungal_trans"/>
    <property type="match status" value="1"/>
</dbReference>
<dbReference type="AlphaFoldDB" id="A0A9W9UW91"/>
<evidence type="ECO:0000256" key="2">
    <source>
        <dbReference type="SAM" id="Coils"/>
    </source>
</evidence>
<evidence type="ECO:0000259" key="4">
    <source>
        <dbReference type="SMART" id="SM00906"/>
    </source>
</evidence>